<dbReference type="Gene3D" id="2.60.40.4070">
    <property type="match status" value="1"/>
</dbReference>
<sequence length="428" mass="48817">MIIIFYLFLQISHNIYFANLHSHTEFSDGQGLPEAAYLYARDSAQIDVLAITDHTHYLTENSYQYIKSIANRYTEDGRFIALTGQEFGSLNQFGHITIFEAPNLCPVPASDLNATYRWLNQNKLVTQFNHPREGDFNYLSYDYTGDKYCSTIEVVNGSGNYTILNEQMYFLALENGWHLSPVANQDNHRKKWGDATTSAGKIPLTGILAESLTKEAIIAAILNRRTYAMEVKPKSDRIRLKDFSIDNRIMGEIYPTYNLTILIRLEVVAETGFAKIYLYKNGLIYDSVNTQNRDSIVWYKTDSTSNAYYFVKGIQLDGDQFWSAPIWVEKAPRRDQLVISPNPLKTSSKIIISLSEPKPWPTLTIYNISGEKVYDTSTYAHPMIISSQFSLEWRGIDQTGKNLPNGIYLIGIKFDSGEIFKGKIAIER</sequence>
<gene>
    <name evidence="2" type="ORF">ENW73_05135</name>
</gene>
<dbReference type="SUPFAM" id="SSF89550">
    <property type="entry name" value="PHP domain-like"/>
    <property type="match status" value="1"/>
</dbReference>
<comment type="caution">
    <text evidence="2">The sequence shown here is derived from an EMBL/GenBank/DDBJ whole genome shotgun (WGS) entry which is preliminary data.</text>
</comment>
<dbReference type="AlphaFoldDB" id="A0A7C6EAI4"/>
<proteinExistence type="predicted"/>
<protein>
    <recommendedName>
        <fullName evidence="1">Polymerase/histidinol phosphatase N-terminal domain-containing protein</fullName>
    </recommendedName>
</protein>
<dbReference type="Gene3D" id="3.20.20.140">
    <property type="entry name" value="Metal-dependent hydrolases"/>
    <property type="match status" value="1"/>
</dbReference>
<evidence type="ECO:0000259" key="1">
    <source>
        <dbReference type="SMART" id="SM00481"/>
    </source>
</evidence>
<dbReference type="SMART" id="SM00481">
    <property type="entry name" value="POLIIIAc"/>
    <property type="match status" value="1"/>
</dbReference>
<dbReference type="InterPro" id="IPR003141">
    <property type="entry name" value="Pol/His_phosphatase_N"/>
</dbReference>
<name>A0A7C6EAI4_UNCW3</name>
<dbReference type="EMBL" id="DTLI01000134">
    <property type="protein sequence ID" value="HHS52234.1"/>
    <property type="molecule type" value="Genomic_DNA"/>
</dbReference>
<dbReference type="InterPro" id="IPR016195">
    <property type="entry name" value="Pol/histidinol_Pase-like"/>
</dbReference>
<evidence type="ECO:0000313" key="2">
    <source>
        <dbReference type="EMBL" id="HHS52234.1"/>
    </source>
</evidence>
<feature type="domain" description="Polymerase/histidinol phosphatase N-terminal" evidence="1">
    <location>
        <begin position="18"/>
        <end position="91"/>
    </location>
</feature>
<accession>A0A7C6EAI4</accession>
<organism evidence="2">
    <name type="scientific">candidate division WOR-3 bacterium</name>
    <dbReference type="NCBI Taxonomy" id="2052148"/>
    <lineage>
        <taxon>Bacteria</taxon>
        <taxon>Bacteria division WOR-3</taxon>
    </lineage>
</organism>
<reference evidence="2" key="1">
    <citation type="journal article" date="2020" name="mSystems">
        <title>Genome- and Community-Level Interaction Insights into Carbon Utilization and Element Cycling Functions of Hydrothermarchaeota in Hydrothermal Sediment.</title>
        <authorList>
            <person name="Zhou Z."/>
            <person name="Liu Y."/>
            <person name="Xu W."/>
            <person name="Pan J."/>
            <person name="Luo Z.H."/>
            <person name="Li M."/>
        </authorList>
    </citation>
    <scope>NUCLEOTIDE SEQUENCE [LARGE SCALE GENOMIC DNA]</scope>
    <source>
        <strain evidence="2">SpSt-876</strain>
    </source>
</reference>